<gene>
    <name evidence="2" type="ORF">ETF27_09790</name>
</gene>
<dbReference type="OrthoDB" id="9800759at2"/>
<dbReference type="GO" id="GO:0006310">
    <property type="term" value="P:DNA recombination"/>
    <property type="evidence" value="ECO:0007669"/>
    <property type="project" value="InterPro"/>
</dbReference>
<protein>
    <submittedName>
        <fullName evidence="2">Mobilization protein</fullName>
    </submittedName>
</protein>
<sequence>MGYAVLHVDKARSNDSGNTAHIARTYTPSNVDSSRTHLNRELVQFPANVTNRSEAIEHRIATAGIYRKVAKNQAKALRFILSSSPEDMSRIEQEGRLYEWCDESMDWLRSTFGADNVVAATLHADEETPHIHATVVPIVTGERRKAKEEAENGKRKYKTKKNKVRLCADDVLTPKKLEQYQTDYAKRVQRFGLERGIHGSEAKHRTTMEYYKEILKSTKEKEAQKAELTAKIKELEKQAGKLRMKGTFYSIFGNSELDKAEKRIADLEQEAERQQYLSEKEKNEIRKEVVLLQDTVKGRDRAIAELEETVQVYEGERNWIKRFFNGFYQLLNIRLMLRKMDFSDDRIAEMYRTEAPQRGTAKTYSGLYRREFTEKDTEIRIIKDEKKRPLLTINGLPITDWCEQKWKQLINRNRSQRL</sequence>
<dbReference type="GO" id="GO:0003677">
    <property type="term" value="F:DNA binding"/>
    <property type="evidence" value="ECO:0007669"/>
    <property type="project" value="InterPro"/>
</dbReference>
<comment type="caution">
    <text evidence="2">The sequence shown here is derived from an EMBL/GenBank/DDBJ whole genome shotgun (WGS) entry which is preliminary data.</text>
</comment>
<dbReference type="EMBL" id="SDIK01000081">
    <property type="protein sequence ID" value="TXJ59136.1"/>
    <property type="molecule type" value="Genomic_DNA"/>
</dbReference>
<organism evidence="2 3">
    <name type="scientific">Prevotella brunnea</name>
    <dbReference type="NCBI Taxonomy" id="2508867"/>
    <lineage>
        <taxon>Bacteria</taxon>
        <taxon>Pseudomonadati</taxon>
        <taxon>Bacteroidota</taxon>
        <taxon>Bacteroidia</taxon>
        <taxon>Bacteroidales</taxon>
        <taxon>Prevotellaceae</taxon>
        <taxon>Prevotella</taxon>
    </lineage>
</organism>
<keyword evidence="3" id="KW-1185">Reference proteome</keyword>
<dbReference type="Gene3D" id="3.30.930.30">
    <property type="match status" value="1"/>
</dbReference>
<evidence type="ECO:0000256" key="1">
    <source>
        <dbReference type="SAM" id="Coils"/>
    </source>
</evidence>
<dbReference type="Pfam" id="PF01076">
    <property type="entry name" value="Mob_Pre"/>
    <property type="match status" value="1"/>
</dbReference>
<dbReference type="InterPro" id="IPR001668">
    <property type="entry name" value="Mob_Pre"/>
</dbReference>
<dbReference type="CDD" id="cd17242">
    <property type="entry name" value="MobM_relaxase"/>
    <property type="match status" value="1"/>
</dbReference>
<dbReference type="Proteomes" id="UP000321612">
    <property type="component" value="Unassembled WGS sequence"/>
</dbReference>
<name>A0A5C8GBD5_9BACT</name>
<dbReference type="AlphaFoldDB" id="A0A5C8GBD5"/>
<dbReference type="NCBIfam" id="NF041497">
    <property type="entry name" value="MobV"/>
    <property type="match status" value="1"/>
</dbReference>
<proteinExistence type="predicted"/>
<evidence type="ECO:0000313" key="3">
    <source>
        <dbReference type="Proteomes" id="UP000321612"/>
    </source>
</evidence>
<accession>A0A5C8GBD5</accession>
<feature type="coiled-coil region" evidence="1">
    <location>
        <begin position="218"/>
        <end position="284"/>
    </location>
</feature>
<keyword evidence="1" id="KW-0175">Coiled coil</keyword>
<dbReference type="RefSeq" id="WP_130829601.1">
    <property type="nucleotide sequence ID" value="NZ_SDIK01000081.1"/>
</dbReference>
<evidence type="ECO:0000313" key="2">
    <source>
        <dbReference type="EMBL" id="TXJ59136.1"/>
    </source>
</evidence>
<reference evidence="3" key="1">
    <citation type="submission" date="2019-05" db="EMBL/GenBank/DDBJ databases">
        <title>Prevotella brunnea sp. nov., isolated from a wound of a patient.</title>
        <authorList>
            <person name="Buhl M."/>
        </authorList>
    </citation>
    <scope>NUCLEOTIDE SEQUENCE [LARGE SCALE GENOMIC DNA]</scope>
    <source>
        <strain evidence="3">A2672</strain>
    </source>
</reference>